<gene>
    <name evidence="2" type="ORF">GOP47_0008036</name>
</gene>
<dbReference type="Proteomes" id="UP000886520">
    <property type="component" value="Chromosome 8"/>
</dbReference>
<organism evidence="2 3">
    <name type="scientific">Adiantum capillus-veneris</name>
    <name type="common">Maidenhair fern</name>
    <dbReference type="NCBI Taxonomy" id="13818"/>
    <lineage>
        <taxon>Eukaryota</taxon>
        <taxon>Viridiplantae</taxon>
        <taxon>Streptophyta</taxon>
        <taxon>Embryophyta</taxon>
        <taxon>Tracheophyta</taxon>
        <taxon>Polypodiopsida</taxon>
        <taxon>Polypodiidae</taxon>
        <taxon>Polypodiales</taxon>
        <taxon>Pteridineae</taxon>
        <taxon>Pteridaceae</taxon>
        <taxon>Vittarioideae</taxon>
        <taxon>Adiantum</taxon>
    </lineage>
</organism>
<evidence type="ECO:0000313" key="2">
    <source>
        <dbReference type="EMBL" id="KAI5075971.1"/>
    </source>
</evidence>
<accession>A0A9D4ZK24</accession>
<proteinExistence type="predicted"/>
<feature type="region of interest" description="Disordered" evidence="1">
    <location>
        <begin position="12"/>
        <end position="42"/>
    </location>
</feature>
<keyword evidence="3" id="KW-1185">Reference proteome</keyword>
<evidence type="ECO:0000256" key="1">
    <source>
        <dbReference type="SAM" id="MobiDB-lite"/>
    </source>
</evidence>
<evidence type="ECO:0000313" key="3">
    <source>
        <dbReference type="Proteomes" id="UP000886520"/>
    </source>
</evidence>
<reference evidence="2" key="1">
    <citation type="submission" date="2021-01" db="EMBL/GenBank/DDBJ databases">
        <title>Adiantum capillus-veneris genome.</title>
        <authorList>
            <person name="Fang Y."/>
            <person name="Liao Q."/>
        </authorList>
    </citation>
    <scope>NUCLEOTIDE SEQUENCE</scope>
    <source>
        <strain evidence="2">H3</strain>
        <tissue evidence="2">Leaf</tissue>
    </source>
</reference>
<sequence length="72" mass="8309">MELPEELLEKVIPLPSDDDSMQASSSDDYNVESYDSSSSNSYEDEMSIMQMQMLKMLHTKRMCNPQPFQILV</sequence>
<dbReference type="EMBL" id="JABFUD020000008">
    <property type="protein sequence ID" value="KAI5075971.1"/>
    <property type="molecule type" value="Genomic_DNA"/>
</dbReference>
<protein>
    <submittedName>
        <fullName evidence="2">Uncharacterized protein</fullName>
    </submittedName>
</protein>
<comment type="caution">
    <text evidence="2">The sequence shown here is derived from an EMBL/GenBank/DDBJ whole genome shotgun (WGS) entry which is preliminary data.</text>
</comment>
<feature type="compositionally biased region" description="Low complexity" evidence="1">
    <location>
        <begin position="21"/>
        <end position="41"/>
    </location>
</feature>
<dbReference type="AlphaFoldDB" id="A0A9D4ZK24"/>
<name>A0A9D4ZK24_ADICA</name>